<evidence type="ECO:0000256" key="6">
    <source>
        <dbReference type="ARBA" id="ARBA00022694"/>
    </source>
</evidence>
<dbReference type="SUPFAM" id="SSF55821">
    <property type="entry name" value="YrdC/RibB"/>
    <property type="match status" value="1"/>
</dbReference>
<evidence type="ECO:0000256" key="3">
    <source>
        <dbReference type="ARBA" id="ARBA00012584"/>
    </source>
</evidence>
<dbReference type="EMBL" id="MFKX01000007">
    <property type="protein sequence ID" value="OGG58008.1"/>
    <property type="molecule type" value="Genomic_DNA"/>
</dbReference>
<reference evidence="13 14" key="1">
    <citation type="journal article" date="2016" name="Nat. Commun.">
        <title>Thousands of microbial genomes shed light on interconnected biogeochemical processes in an aquifer system.</title>
        <authorList>
            <person name="Anantharaman K."/>
            <person name="Brown C.T."/>
            <person name="Hug L.A."/>
            <person name="Sharon I."/>
            <person name="Castelle C.J."/>
            <person name="Probst A.J."/>
            <person name="Thomas B.C."/>
            <person name="Singh A."/>
            <person name="Wilkins M.J."/>
            <person name="Karaoz U."/>
            <person name="Brodie E.L."/>
            <person name="Williams K.H."/>
            <person name="Hubbard S.S."/>
            <person name="Banfield J.F."/>
        </authorList>
    </citation>
    <scope>NUCLEOTIDE SEQUENCE [LARGE SCALE GENOMIC DNA]</scope>
</reference>
<comment type="caution">
    <text evidence="13">The sequence shown here is derived from an EMBL/GenBank/DDBJ whole genome shotgun (WGS) entry which is preliminary data.</text>
</comment>
<evidence type="ECO:0000313" key="14">
    <source>
        <dbReference type="Proteomes" id="UP000177958"/>
    </source>
</evidence>
<dbReference type="InterPro" id="IPR050156">
    <property type="entry name" value="TC-AMP_synthase_SUA5"/>
</dbReference>
<evidence type="ECO:0000256" key="9">
    <source>
        <dbReference type="ARBA" id="ARBA00022840"/>
    </source>
</evidence>
<evidence type="ECO:0000256" key="5">
    <source>
        <dbReference type="ARBA" id="ARBA00022679"/>
    </source>
</evidence>
<evidence type="ECO:0000256" key="4">
    <source>
        <dbReference type="ARBA" id="ARBA00022490"/>
    </source>
</evidence>
<dbReference type="PANTHER" id="PTHR17490:SF16">
    <property type="entry name" value="THREONYLCARBAMOYL-AMP SYNTHASE"/>
    <property type="match status" value="1"/>
</dbReference>
<dbReference type="GO" id="GO:0061710">
    <property type="term" value="F:L-threonylcarbamoyladenylate synthase"/>
    <property type="evidence" value="ECO:0007669"/>
    <property type="project" value="UniProtKB-EC"/>
</dbReference>
<dbReference type="GO" id="GO:0008033">
    <property type="term" value="P:tRNA processing"/>
    <property type="evidence" value="ECO:0007669"/>
    <property type="project" value="UniProtKB-KW"/>
</dbReference>
<name>A0A1F6D9A2_9BACT</name>
<evidence type="ECO:0000259" key="12">
    <source>
        <dbReference type="PROSITE" id="PS51163"/>
    </source>
</evidence>
<feature type="domain" description="YrdC-like" evidence="12">
    <location>
        <begin position="2"/>
        <end position="190"/>
    </location>
</feature>
<keyword evidence="5" id="KW-0808">Transferase</keyword>
<dbReference type="GO" id="GO:0005737">
    <property type="term" value="C:cytoplasm"/>
    <property type="evidence" value="ECO:0007669"/>
    <property type="project" value="UniProtKB-SubCell"/>
</dbReference>
<evidence type="ECO:0000313" key="13">
    <source>
        <dbReference type="EMBL" id="OGG58008.1"/>
    </source>
</evidence>
<dbReference type="GO" id="GO:0003725">
    <property type="term" value="F:double-stranded RNA binding"/>
    <property type="evidence" value="ECO:0007669"/>
    <property type="project" value="InterPro"/>
</dbReference>
<dbReference type="NCBIfam" id="TIGR00057">
    <property type="entry name" value="L-threonylcarbamoyladenylate synthase"/>
    <property type="match status" value="1"/>
</dbReference>
<comment type="similarity">
    <text evidence="2">Belongs to the SUA5 family.</text>
</comment>
<comment type="subcellular location">
    <subcellularLocation>
        <location evidence="1">Cytoplasm</location>
    </subcellularLocation>
</comment>
<evidence type="ECO:0000256" key="11">
    <source>
        <dbReference type="ARBA" id="ARBA00048366"/>
    </source>
</evidence>
<dbReference type="Proteomes" id="UP000177958">
    <property type="component" value="Unassembled WGS sequence"/>
</dbReference>
<keyword evidence="9" id="KW-0067">ATP-binding</keyword>
<dbReference type="AlphaFoldDB" id="A0A1F6D9A2"/>
<dbReference type="InterPro" id="IPR017945">
    <property type="entry name" value="DHBP_synth_RibB-like_a/b_dom"/>
</dbReference>
<dbReference type="PROSITE" id="PS51163">
    <property type="entry name" value="YRDC"/>
    <property type="match status" value="1"/>
</dbReference>
<keyword evidence="8" id="KW-0547">Nucleotide-binding</keyword>
<comment type="catalytic activity">
    <reaction evidence="11">
        <text>L-threonine + hydrogencarbonate + ATP = L-threonylcarbamoyladenylate + diphosphate + H2O</text>
        <dbReference type="Rhea" id="RHEA:36407"/>
        <dbReference type="ChEBI" id="CHEBI:15377"/>
        <dbReference type="ChEBI" id="CHEBI:17544"/>
        <dbReference type="ChEBI" id="CHEBI:30616"/>
        <dbReference type="ChEBI" id="CHEBI:33019"/>
        <dbReference type="ChEBI" id="CHEBI:57926"/>
        <dbReference type="ChEBI" id="CHEBI:73682"/>
        <dbReference type="EC" id="2.7.7.87"/>
    </reaction>
</comment>
<keyword evidence="6" id="KW-0819">tRNA processing</keyword>
<evidence type="ECO:0000256" key="2">
    <source>
        <dbReference type="ARBA" id="ARBA00007663"/>
    </source>
</evidence>
<evidence type="ECO:0000256" key="1">
    <source>
        <dbReference type="ARBA" id="ARBA00004496"/>
    </source>
</evidence>
<evidence type="ECO:0000256" key="10">
    <source>
        <dbReference type="ARBA" id="ARBA00029774"/>
    </source>
</evidence>
<accession>A0A1F6D9A2</accession>
<protein>
    <recommendedName>
        <fullName evidence="10">L-threonylcarbamoyladenylate synthase</fullName>
        <ecNumber evidence="3">2.7.7.87</ecNumber>
    </recommendedName>
    <alternativeName>
        <fullName evidence="10">L-threonylcarbamoyladenylate synthase</fullName>
    </alternativeName>
</protein>
<proteinExistence type="inferred from homology"/>
<organism evidence="13 14">
    <name type="scientific">Candidatus Kaiserbacteria bacterium RIFCSPHIGHO2_01_FULL_55_17</name>
    <dbReference type="NCBI Taxonomy" id="1798484"/>
    <lineage>
        <taxon>Bacteria</taxon>
        <taxon>Candidatus Kaiseribacteriota</taxon>
    </lineage>
</organism>
<dbReference type="GO" id="GO:0006450">
    <property type="term" value="P:regulation of translational fidelity"/>
    <property type="evidence" value="ECO:0007669"/>
    <property type="project" value="TreeGrafter"/>
</dbReference>
<keyword evidence="4" id="KW-0963">Cytoplasm</keyword>
<dbReference type="PANTHER" id="PTHR17490">
    <property type="entry name" value="SUA5"/>
    <property type="match status" value="1"/>
</dbReference>
<dbReference type="InterPro" id="IPR006070">
    <property type="entry name" value="Sua5-like_dom"/>
</dbReference>
<dbReference type="EC" id="2.7.7.87" evidence="3"/>
<sequence length="203" mass="21538">MEECAARAGDVLRAGGVVLYPTDTLYGLGADALSDEAVAKIYAIKGRAGQKPIHCIVADLEMAERYTELNGAARALAKKFLPGPLTLVLQKKRGIDTGIAKNMKTVAIRIPDNKFCLALARKFGKPYTTTSANVSGMEAPATVYGILEQLGEDKEEIDLVVDAGALPHRQASSVVDVSGSTLNVIREGAVEKGSILGVLRRTQ</sequence>
<dbReference type="Gene3D" id="3.90.870.10">
    <property type="entry name" value="DHBP synthase"/>
    <property type="match status" value="1"/>
</dbReference>
<dbReference type="GO" id="GO:0000049">
    <property type="term" value="F:tRNA binding"/>
    <property type="evidence" value="ECO:0007669"/>
    <property type="project" value="TreeGrafter"/>
</dbReference>
<keyword evidence="7" id="KW-0548">Nucleotidyltransferase</keyword>
<evidence type="ECO:0000256" key="7">
    <source>
        <dbReference type="ARBA" id="ARBA00022695"/>
    </source>
</evidence>
<gene>
    <name evidence="13" type="ORF">A2853_00740</name>
</gene>
<dbReference type="GO" id="GO:0005524">
    <property type="term" value="F:ATP binding"/>
    <property type="evidence" value="ECO:0007669"/>
    <property type="project" value="UniProtKB-KW"/>
</dbReference>
<evidence type="ECO:0000256" key="8">
    <source>
        <dbReference type="ARBA" id="ARBA00022741"/>
    </source>
</evidence>
<dbReference type="Pfam" id="PF01300">
    <property type="entry name" value="Sua5_yciO_yrdC"/>
    <property type="match status" value="1"/>
</dbReference>